<dbReference type="EMBL" id="BOVJ01000250">
    <property type="protein sequence ID" value="GIQ67080.1"/>
    <property type="molecule type" value="Genomic_DNA"/>
</dbReference>
<keyword evidence="3" id="KW-1185">Reference proteome</keyword>
<dbReference type="InterPro" id="IPR002931">
    <property type="entry name" value="Transglutaminase-like"/>
</dbReference>
<comment type="caution">
    <text evidence="2">The sequence shown here is derived from an EMBL/GenBank/DDBJ whole genome shotgun (WGS) entry which is preliminary data.</text>
</comment>
<dbReference type="Gene3D" id="3.10.620.30">
    <property type="match status" value="1"/>
</dbReference>
<dbReference type="Proteomes" id="UP000680304">
    <property type="component" value="Unassembled WGS sequence"/>
</dbReference>
<dbReference type="SUPFAM" id="SSF54001">
    <property type="entry name" value="Cysteine proteinases"/>
    <property type="match status" value="1"/>
</dbReference>
<name>A0ABQ4NFQ1_9BACL</name>
<dbReference type="SMART" id="SM00460">
    <property type="entry name" value="TGc"/>
    <property type="match status" value="1"/>
</dbReference>
<accession>A0ABQ4NFQ1</accession>
<dbReference type="InterPro" id="IPR052557">
    <property type="entry name" value="CAP/Cytokinesis_protein"/>
</dbReference>
<gene>
    <name evidence="2" type="ORF">PACILC2_56480</name>
</gene>
<sequence length="378" mass="42500">MRKPYWILFMAAALLVFGFGRYDGWRDALAAAGMPEADAAAAPLTPERLEAELAARLPERPDELKLSYAGDPKQLSARLPQLIRGALDGHDDIAYILDKFYYTIRTRDGVSVIDISLKYRETKAQSAEVERQAAAALQSLIAPQMNDHEKVKAIHDWIVRRLAYDESLRHYTAYEALDSGLAVCQGYALLAYKMLTMAGIEAKIAEGAVDTGEHVWNMVRLDGRWYHLDVTWDDPLPDRGDAVSYRYYLLTDAEMRRDHRWERSYPEAPAEYREALADLAAQGGEAGERFAALEREIGLIWLKPEHTASSAAELRDRIAAAMREGGESLRIRYTDGGAATRDLKAAFAGLDGYRSYRAKFEPYRSDGSVLVDISWELQ</sequence>
<dbReference type="InterPro" id="IPR038765">
    <property type="entry name" value="Papain-like_cys_pep_sf"/>
</dbReference>
<reference evidence="2 3" key="1">
    <citation type="submission" date="2021-04" db="EMBL/GenBank/DDBJ databases">
        <title>Draft genome sequence of Paenibacillus cisolokensis, LC2-13A.</title>
        <authorList>
            <person name="Uke A."/>
            <person name="Chhe C."/>
            <person name="Baramee S."/>
            <person name="Kosugi A."/>
        </authorList>
    </citation>
    <scope>NUCLEOTIDE SEQUENCE [LARGE SCALE GENOMIC DNA]</scope>
    <source>
        <strain evidence="2 3">LC2-13A</strain>
    </source>
</reference>
<protein>
    <recommendedName>
        <fullName evidence="1">Transglutaminase-like domain-containing protein</fullName>
    </recommendedName>
</protein>
<dbReference type="PANTHER" id="PTHR46333">
    <property type="entry name" value="CYTOKINESIS PROTEIN 3"/>
    <property type="match status" value="1"/>
</dbReference>
<dbReference type="RefSeq" id="WP_213531801.1">
    <property type="nucleotide sequence ID" value="NZ_BOVJ01000250.1"/>
</dbReference>
<evidence type="ECO:0000259" key="1">
    <source>
        <dbReference type="SMART" id="SM00460"/>
    </source>
</evidence>
<proteinExistence type="predicted"/>
<dbReference type="PANTHER" id="PTHR46333:SF2">
    <property type="entry name" value="CYTOKINESIS PROTEIN 3"/>
    <property type="match status" value="1"/>
</dbReference>
<feature type="domain" description="Transglutaminase-like" evidence="1">
    <location>
        <begin position="176"/>
        <end position="232"/>
    </location>
</feature>
<evidence type="ECO:0000313" key="2">
    <source>
        <dbReference type="EMBL" id="GIQ67080.1"/>
    </source>
</evidence>
<organism evidence="2 3">
    <name type="scientific">Paenibacillus cisolokensis</name>
    <dbReference type="NCBI Taxonomy" id="1658519"/>
    <lineage>
        <taxon>Bacteria</taxon>
        <taxon>Bacillati</taxon>
        <taxon>Bacillota</taxon>
        <taxon>Bacilli</taxon>
        <taxon>Bacillales</taxon>
        <taxon>Paenibacillaceae</taxon>
        <taxon>Paenibacillus</taxon>
    </lineage>
</organism>
<evidence type="ECO:0000313" key="3">
    <source>
        <dbReference type="Proteomes" id="UP000680304"/>
    </source>
</evidence>
<dbReference type="Pfam" id="PF01841">
    <property type="entry name" value="Transglut_core"/>
    <property type="match status" value="1"/>
</dbReference>